<evidence type="ECO:0000313" key="2">
    <source>
        <dbReference type="EMBL" id="RYR07710.1"/>
    </source>
</evidence>
<gene>
    <name evidence="2" type="ORF">Ahy_B05g075125</name>
</gene>
<protein>
    <submittedName>
        <fullName evidence="2">Uncharacterized protein</fullName>
    </submittedName>
</protein>
<feature type="compositionally biased region" description="Basic and acidic residues" evidence="1">
    <location>
        <begin position="64"/>
        <end position="80"/>
    </location>
</feature>
<evidence type="ECO:0000256" key="1">
    <source>
        <dbReference type="SAM" id="MobiDB-lite"/>
    </source>
</evidence>
<evidence type="ECO:0000313" key="3">
    <source>
        <dbReference type="Proteomes" id="UP000289738"/>
    </source>
</evidence>
<keyword evidence="3" id="KW-1185">Reference proteome</keyword>
<proteinExistence type="predicted"/>
<accession>A0A444Z0L6</accession>
<dbReference type="Proteomes" id="UP000289738">
    <property type="component" value="Chromosome B05"/>
</dbReference>
<organism evidence="2 3">
    <name type="scientific">Arachis hypogaea</name>
    <name type="common">Peanut</name>
    <dbReference type="NCBI Taxonomy" id="3818"/>
    <lineage>
        <taxon>Eukaryota</taxon>
        <taxon>Viridiplantae</taxon>
        <taxon>Streptophyta</taxon>
        <taxon>Embryophyta</taxon>
        <taxon>Tracheophyta</taxon>
        <taxon>Spermatophyta</taxon>
        <taxon>Magnoliopsida</taxon>
        <taxon>eudicotyledons</taxon>
        <taxon>Gunneridae</taxon>
        <taxon>Pentapetalae</taxon>
        <taxon>rosids</taxon>
        <taxon>fabids</taxon>
        <taxon>Fabales</taxon>
        <taxon>Fabaceae</taxon>
        <taxon>Papilionoideae</taxon>
        <taxon>50 kb inversion clade</taxon>
        <taxon>dalbergioids sensu lato</taxon>
        <taxon>Dalbergieae</taxon>
        <taxon>Pterocarpus clade</taxon>
        <taxon>Arachis</taxon>
    </lineage>
</organism>
<feature type="compositionally biased region" description="Basic and acidic residues" evidence="1">
    <location>
        <begin position="32"/>
        <end position="41"/>
    </location>
</feature>
<name>A0A444Z0L6_ARAHY</name>
<sequence length="92" mass="10835">MRYIATNQPSLEWHLFVPINKPVLEKDEQEQEDARRERGEGDNTNTKHNSSRRRGERRASNRAQTEERGHAQPHNAEDLNRVAMMAAKTQWR</sequence>
<reference evidence="2 3" key="1">
    <citation type="submission" date="2019-01" db="EMBL/GenBank/DDBJ databases">
        <title>Sequencing of cultivated peanut Arachis hypogaea provides insights into genome evolution and oil improvement.</title>
        <authorList>
            <person name="Chen X."/>
        </authorList>
    </citation>
    <scope>NUCLEOTIDE SEQUENCE [LARGE SCALE GENOMIC DNA]</scope>
    <source>
        <strain evidence="3">cv. Fuhuasheng</strain>
        <tissue evidence="2">Leaves</tissue>
    </source>
</reference>
<dbReference type="AlphaFoldDB" id="A0A444Z0L6"/>
<comment type="caution">
    <text evidence="2">The sequence shown here is derived from an EMBL/GenBank/DDBJ whole genome shotgun (WGS) entry which is preliminary data.</text>
</comment>
<dbReference type="EMBL" id="SDMP01000015">
    <property type="protein sequence ID" value="RYR07710.1"/>
    <property type="molecule type" value="Genomic_DNA"/>
</dbReference>
<feature type="region of interest" description="Disordered" evidence="1">
    <location>
        <begin position="18"/>
        <end position="92"/>
    </location>
</feature>